<feature type="region of interest" description="Disordered" evidence="2">
    <location>
        <begin position="319"/>
        <end position="387"/>
    </location>
</feature>
<dbReference type="Proteomes" id="UP001159641">
    <property type="component" value="Unassembled WGS sequence"/>
</dbReference>
<name>A0AB34I057_ESCRO</name>
<keyword evidence="1" id="KW-0175">Coiled coil</keyword>
<organism evidence="4 5">
    <name type="scientific">Eschrichtius robustus</name>
    <name type="common">California gray whale</name>
    <name type="synonym">Eschrichtius gibbosus</name>
    <dbReference type="NCBI Taxonomy" id="9764"/>
    <lineage>
        <taxon>Eukaryota</taxon>
        <taxon>Metazoa</taxon>
        <taxon>Chordata</taxon>
        <taxon>Craniata</taxon>
        <taxon>Vertebrata</taxon>
        <taxon>Euteleostomi</taxon>
        <taxon>Mammalia</taxon>
        <taxon>Eutheria</taxon>
        <taxon>Laurasiatheria</taxon>
        <taxon>Artiodactyla</taxon>
        <taxon>Whippomorpha</taxon>
        <taxon>Cetacea</taxon>
        <taxon>Mysticeti</taxon>
        <taxon>Eschrichtiidae</taxon>
        <taxon>Eschrichtius</taxon>
    </lineage>
</organism>
<dbReference type="CDD" id="cd17298">
    <property type="entry name" value="DUF1907"/>
    <property type="match status" value="1"/>
</dbReference>
<feature type="compositionally biased region" description="Polar residues" evidence="2">
    <location>
        <begin position="613"/>
        <end position="627"/>
    </location>
</feature>
<dbReference type="GO" id="GO:0005829">
    <property type="term" value="C:cytosol"/>
    <property type="evidence" value="ECO:0007669"/>
    <property type="project" value="TreeGrafter"/>
</dbReference>
<feature type="coiled-coil region" evidence="1">
    <location>
        <begin position="423"/>
        <end position="457"/>
    </location>
</feature>
<dbReference type="GO" id="GO:0046599">
    <property type="term" value="P:regulation of centriole replication"/>
    <property type="evidence" value="ECO:0007669"/>
    <property type="project" value="TreeGrafter"/>
</dbReference>
<dbReference type="SUPFAM" id="SSF117856">
    <property type="entry name" value="AF0104/ALDC/Ptd012-like"/>
    <property type="match status" value="1"/>
</dbReference>
<comment type="caution">
    <text evidence="4">The sequence shown here is derived from an EMBL/GenBank/DDBJ whole genome shotgun (WGS) entry which is preliminary data.</text>
</comment>
<feature type="region of interest" description="Disordered" evidence="2">
    <location>
        <begin position="860"/>
        <end position="886"/>
    </location>
</feature>
<sequence length="1779" mass="199991">MKMKRKVVNATGKLRLSPNEEAFILKEDYERRRKLRLLQVRFIWNIVHIKARKEALLAEKERSAKITSLPPPPPTLFESIFCFIFQNIEVKKTSNVKTNSSTYHHLYTFVNREVDTKQPDPHLAAKEEAKRLEELQKQAAEERMEQCEKAHARGFQAMKKIHLAQNQEKLMKELKQLQQEDLARRRQMVARMPPQLVELPYKRSEMKDDWQRELEFAFEDMYNADRKMKGNLILHLEPEPLPTVTDQIQDEELDLSMEQEISGETENIPVTEAETICSSEADVPLAMKTHQIPSKILFKKLLNKIRNQKSLWTIKSMSEDESEMKTTVSETESKALTVESGATVSEDRTVSSGQKQVVESDTLTVDSGPLTSEDKPLSFNTDSEKEQEMKETQPITAVAQSSVLLHPQEEAARIRMAARQKQIMEIEEQKQKQLELLEQIEQQKLRLETDCFRAQLEEEKRKKTQQTGVGTAPASCTISSDEDNHRQMIRNYQQQLLQQNRLHKQSVETARKRLLDYQTMLKGKYPSMSATPLIPGSVTSVPPQKSERPAVASELEDQGQRPKLSPNKQPMQPVQISKLEQDFQVPRQHRFPQRQVETTETLVTSDVLAEQALESQEQPKQLSQTETQQRDYKLVPKDSHTLSRALSHDKPPIVQDARERAETSGATTFQTLDSQQMFSENSESISSKLIEPSSFLPLVAEHSFSSLPTKVESGKIQERFSTGSKNVVSVSHSVVGQTQDKSLPFSENIIAQQAQQDNLGLQKQMELQKEVLHYGQKAQEELLVQRQTALQQHIQKHQETLKDFFKDSQTSKPTVENDFETKKLRDCLVHLQDLAKDNQENIGTAGRRNCDDNQLLSEDSNAKQSGEHQDKELGGKSSKPPVAKVKGGLDLNQHELSAIQEVESPASGRTSILGKPDFYQDRDPLRVSVSREQSFLGSPLGCDPFGHLHPVAQENICGDDSDKAVKVSEAVVENHAVLSYSVEEEDHTYLGPDVKPDDKAETQEIYHEPLSSITVSTGSFLSYENTDLSLTVDFDFPELEQSFPNLHRQLFKPLEPHPDFDSSSSFSGISQDSKDFYQRSDSSCESLCSSLPPKSTASFTALRTSLNQPDPNWARDEAQSFATETVIEGSEQSFQQLLPEFSSQEGSQHADLPSIFSTEARDSSQGAENQNYSSEQNEILQNKQESVPFQLSVGNLQSSVFSSSGEANVFHQLNLQHSTPCGSTSSECSIKDQPEGRKERLGFEELSERGVGTVLQGQGLTDDKETCGVLNINPQLCVRTSIQTPYSVTVQNEKRLEDSTTAETPTIVGNQTQLAQSELFVNSGSFSLQNSIPIWETECGHGIMEEPELTLISNSDISIAEVDFANLTLEEKRENEAKSCFQVSEFLPLLSETQNSDCPAASEHSVEKPPAVCAGMYALSIRLVSPGASSFVSHLKGVNKVRVSLPEDRKTAQAHMHQRALRKKMSCAEYSFHVPSLEELVEVLQKGLTDNFADVQVSVVDCPNLTKEPFTFPVKGICGKTRIAEVGGVPYLLPLVNKKKVYDLNKIAKEIQLPGAFVLGAGAGPFQTLGFNSEFMPVVQTESEHKPPVNGSYFAHVNSADGGCLLEKYSEKYHDFGFALLANLFASEVQPGKVIEVKAKRRTGKLNFVTCMRQTLEKHYGDKPVGMGGTFVIQKGKVKTHIMPAEFSSCPLNSDEDVNEWLRFYEMKAPLVCLPVFISRDPGFDLRLEHTHCFSHHGEGGHYHYDTTPDRVEYLGYFLPAEFLYRIDQPTETHSFGRD</sequence>
<dbReference type="EMBL" id="JAIQCJ010000074">
    <property type="protein sequence ID" value="KAJ8798422.1"/>
    <property type="molecule type" value="Genomic_DNA"/>
</dbReference>
<evidence type="ECO:0000313" key="5">
    <source>
        <dbReference type="Proteomes" id="UP001159641"/>
    </source>
</evidence>
<feature type="compositionally biased region" description="Basic and acidic residues" evidence="2">
    <location>
        <begin position="642"/>
        <end position="662"/>
    </location>
</feature>
<dbReference type="InterPro" id="IPR015021">
    <property type="entry name" value="C11orf54_DUF1907"/>
</dbReference>
<evidence type="ECO:0000313" key="4">
    <source>
        <dbReference type="EMBL" id="KAJ8798422.1"/>
    </source>
</evidence>
<dbReference type="SMART" id="SM01168">
    <property type="entry name" value="DUF1907"/>
    <property type="match status" value="1"/>
</dbReference>
<protein>
    <recommendedName>
        <fullName evidence="3">DUF1907 domain-containing protein</fullName>
    </recommendedName>
</protein>
<feature type="domain" description="DUF1907" evidence="3">
    <location>
        <begin position="1483"/>
        <end position="1767"/>
    </location>
</feature>
<dbReference type="PANTHER" id="PTHR21553:SF25">
    <property type="entry name" value="CENTROSOMAL PROTEIN OF 295 KDA"/>
    <property type="match status" value="1"/>
</dbReference>
<feature type="compositionally biased region" description="Basic and acidic residues" evidence="2">
    <location>
        <begin position="865"/>
        <end position="874"/>
    </location>
</feature>
<accession>A0AB34I057</accession>
<evidence type="ECO:0000256" key="2">
    <source>
        <dbReference type="SAM" id="MobiDB-lite"/>
    </source>
</evidence>
<dbReference type="GO" id="GO:0005634">
    <property type="term" value="C:nucleus"/>
    <property type="evidence" value="ECO:0007669"/>
    <property type="project" value="InterPro"/>
</dbReference>
<feature type="coiled-coil region" evidence="1">
    <location>
        <begin position="122"/>
        <end position="180"/>
    </location>
</feature>
<proteinExistence type="predicted"/>
<feature type="compositionally biased region" description="Polar residues" evidence="2">
    <location>
        <begin position="465"/>
        <end position="479"/>
    </location>
</feature>
<gene>
    <name evidence="4" type="ORF">J1605_001547</name>
</gene>
<reference evidence="4 5" key="1">
    <citation type="submission" date="2022-11" db="EMBL/GenBank/DDBJ databases">
        <title>Whole genome sequence of Eschrichtius robustus ER-17-0199.</title>
        <authorList>
            <person name="Bruniche-Olsen A."/>
            <person name="Black A.N."/>
            <person name="Fields C.J."/>
            <person name="Walden K."/>
            <person name="Dewoody J.A."/>
        </authorList>
    </citation>
    <scope>NUCLEOTIDE SEQUENCE [LARGE SCALE GENOMIC DNA]</scope>
    <source>
        <strain evidence="4">ER-17-0199</strain>
        <tissue evidence="4">Blubber</tissue>
    </source>
</reference>
<feature type="region of interest" description="Disordered" evidence="2">
    <location>
        <begin position="526"/>
        <end position="573"/>
    </location>
</feature>
<feature type="region of interest" description="Disordered" evidence="2">
    <location>
        <begin position="642"/>
        <end position="665"/>
    </location>
</feature>
<feature type="compositionally biased region" description="Basic and acidic residues" evidence="2">
    <location>
        <begin position="372"/>
        <end position="387"/>
    </location>
</feature>
<feature type="region of interest" description="Disordered" evidence="2">
    <location>
        <begin position="613"/>
        <end position="632"/>
    </location>
</feature>
<dbReference type="GO" id="GO:0005814">
    <property type="term" value="C:centriole"/>
    <property type="evidence" value="ECO:0007669"/>
    <property type="project" value="TreeGrafter"/>
</dbReference>
<evidence type="ECO:0000256" key="1">
    <source>
        <dbReference type="SAM" id="Coils"/>
    </source>
</evidence>
<dbReference type="PANTHER" id="PTHR21553">
    <property type="entry name" value="ALMS1-RELATED"/>
    <property type="match status" value="1"/>
</dbReference>
<feature type="region of interest" description="Disordered" evidence="2">
    <location>
        <begin position="458"/>
        <end position="480"/>
    </location>
</feature>
<feature type="compositionally biased region" description="Polar residues" evidence="2">
    <location>
        <begin position="350"/>
        <end position="365"/>
    </location>
</feature>
<dbReference type="GO" id="GO:0005813">
    <property type="term" value="C:centrosome"/>
    <property type="evidence" value="ECO:0007669"/>
    <property type="project" value="TreeGrafter"/>
</dbReference>
<evidence type="ECO:0000259" key="3">
    <source>
        <dbReference type="SMART" id="SM01168"/>
    </source>
</evidence>
<dbReference type="Pfam" id="PF08925">
    <property type="entry name" value="DUF1907"/>
    <property type="match status" value="1"/>
</dbReference>
<keyword evidence="5" id="KW-1185">Reference proteome</keyword>